<protein>
    <submittedName>
        <fullName evidence="1">Uncharacterized protein</fullName>
    </submittedName>
</protein>
<name>A0A2Z6N493_TRISU</name>
<reference evidence="2" key="1">
    <citation type="journal article" date="2017" name="Front. Plant Sci.">
        <title>Climate Clever Clovers: New Paradigm to Reduce the Environmental Footprint of Ruminants by Breeding Low Methanogenic Forages Utilizing Haplotype Variation.</title>
        <authorList>
            <person name="Kaur P."/>
            <person name="Appels R."/>
            <person name="Bayer P.E."/>
            <person name="Keeble-Gagnere G."/>
            <person name="Wang J."/>
            <person name="Hirakawa H."/>
            <person name="Shirasawa K."/>
            <person name="Vercoe P."/>
            <person name="Stefanova K."/>
            <person name="Durmic Z."/>
            <person name="Nichols P."/>
            <person name="Revell C."/>
            <person name="Isobe S.N."/>
            <person name="Edwards D."/>
            <person name="Erskine W."/>
        </authorList>
    </citation>
    <scope>NUCLEOTIDE SEQUENCE [LARGE SCALE GENOMIC DNA]</scope>
    <source>
        <strain evidence="2">cv. Daliak</strain>
    </source>
</reference>
<sequence>MNNTPFSATKYLLIPPKLIRPIQLPLTSSPSMLPEKPKIPAIEHLTLEGGWFRRNCKFKSPVTIYCACYACDSEGNFIQAHTRWKQCDCYRKGRFGLA</sequence>
<keyword evidence="2" id="KW-1185">Reference proteome</keyword>
<evidence type="ECO:0000313" key="1">
    <source>
        <dbReference type="EMBL" id="GAU31682.1"/>
    </source>
</evidence>
<dbReference type="EMBL" id="DF973464">
    <property type="protein sequence ID" value="GAU31682.1"/>
    <property type="molecule type" value="Genomic_DNA"/>
</dbReference>
<dbReference type="Proteomes" id="UP000242715">
    <property type="component" value="Unassembled WGS sequence"/>
</dbReference>
<proteinExistence type="predicted"/>
<evidence type="ECO:0000313" key="2">
    <source>
        <dbReference type="Proteomes" id="UP000242715"/>
    </source>
</evidence>
<dbReference type="AlphaFoldDB" id="A0A2Z6N493"/>
<organism evidence="1 2">
    <name type="scientific">Trifolium subterraneum</name>
    <name type="common">Subterranean clover</name>
    <dbReference type="NCBI Taxonomy" id="3900"/>
    <lineage>
        <taxon>Eukaryota</taxon>
        <taxon>Viridiplantae</taxon>
        <taxon>Streptophyta</taxon>
        <taxon>Embryophyta</taxon>
        <taxon>Tracheophyta</taxon>
        <taxon>Spermatophyta</taxon>
        <taxon>Magnoliopsida</taxon>
        <taxon>eudicotyledons</taxon>
        <taxon>Gunneridae</taxon>
        <taxon>Pentapetalae</taxon>
        <taxon>rosids</taxon>
        <taxon>fabids</taxon>
        <taxon>Fabales</taxon>
        <taxon>Fabaceae</taxon>
        <taxon>Papilionoideae</taxon>
        <taxon>50 kb inversion clade</taxon>
        <taxon>NPAAA clade</taxon>
        <taxon>Hologalegina</taxon>
        <taxon>IRL clade</taxon>
        <taxon>Trifolieae</taxon>
        <taxon>Trifolium</taxon>
    </lineage>
</organism>
<accession>A0A2Z6N493</accession>
<gene>
    <name evidence="1" type="ORF">TSUD_222870</name>
</gene>